<dbReference type="PANTHER" id="PTHR45661">
    <property type="entry name" value="SURFACE ANTIGEN"/>
    <property type="match status" value="1"/>
</dbReference>
<dbReference type="SUPFAM" id="SSF52058">
    <property type="entry name" value="L domain-like"/>
    <property type="match status" value="1"/>
</dbReference>
<dbReference type="InterPro" id="IPR053139">
    <property type="entry name" value="Surface_bspA-like"/>
</dbReference>
<dbReference type="InterPro" id="IPR026906">
    <property type="entry name" value="LRR_5"/>
</dbReference>
<dbReference type="Gene3D" id="3.80.10.10">
    <property type="entry name" value="Ribonuclease Inhibitor"/>
    <property type="match status" value="1"/>
</dbReference>
<protein>
    <recommendedName>
        <fullName evidence="2">Leucine-rich repeat domain-containing protein</fullName>
    </recommendedName>
</protein>
<dbReference type="InterPro" id="IPR032675">
    <property type="entry name" value="LRR_dom_sf"/>
</dbReference>
<dbReference type="AlphaFoldDB" id="A0A6C0E7I1"/>
<dbReference type="Pfam" id="PF13306">
    <property type="entry name" value="LRR_5"/>
    <property type="match status" value="1"/>
</dbReference>
<reference evidence="1" key="1">
    <citation type="journal article" date="2020" name="Nature">
        <title>Giant virus diversity and host interactions through global metagenomics.</title>
        <authorList>
            <person name="Schulz F."/>
            <person name="Roux S."/>
            <person name="Paez-Espino D."/>
            <person name="Jungbluth S."/>
            <person name="Walsh D.A."/>
            <person name="Denef V.J."/>
            <person name="McMahon K.D."/>
            <person name="Konstantinidis K.T."/>
            <person name="Eloe-Fadrosh E.A."/>
            <person name="Kyrpides N.C."/>
            <person name="Woyke T."/>
        </authorList>
    </citation>
    <scope>NUCLEOTIDE SEQUENCE</scope>
    <source>
        <strain evidence="1">GVMAG-M-3300023179-116</strain>
    </source>
</reference>
<sequence>MGDSRYDPNTTYLIFTPEYAFYGYDTVEDINSNVYNLDNNFPYNSNTNPYYTYSNNSENLNISFYWMNPLIQDPENQEPPGLPFNNYFEKVILGKNVTTIIENAFQACEQLQYITIPDSVLSIGDSAFSDCNLNSVTIPDTVTSISEFAFYGNYNLTTISIGNSVSSIGDDAFMYIARNSPNNVTLNWGSNEYVANYFYTNITNNGYNNSYTVNITYNPPYTPTLPSPTTTVAATYTVTSSGRDLAGNVVTGSSTFSATASGNSKNDAIKSSHTHANDIFVLPTVSDFSSKYTNVTHTITYSHP</sequence>
<accession>A0A6C0E7I1</accession>
<organism evidence="1">
    <name type="scientific">viral metagenome</name>
    <dbReference type="NCBI Taxonomy" id="1070528"/>
    <lineage>
        <taxon>unclassified sequences</taxon>
        <taxon>metagenomes</taxon>
        <taxon>organismal metagenomes</taxon>
    </lineage>
</organism>
<evidence type="ECO:0000313" key="1">
    <source>
        <dbReference type="EMBL" id="QHT23385.1"/>
    </source>
</evidence>
<dbReference type="EMBL" id="MN739731">
    <property type="protein sequence ID" value="QHT23385.1"/>
    <property type="molecule type" value="Genomic_DNA"/>
</dbReference>
<proteinExistence type="predicted"/>
<name>A0A6C0E7I1_9ZZZZ</name>
<evidence type="ECO:0008006" key="2">
    <source>
        <dbReference type="Google" id="ProtNLM"/>
    </source>
</evidence>
<dbReference type="PANTHER" id="PTHR45661:SF3">
    <property type="entry name" value="IG-LIKE DOMAIN-CONTAINING PROTEIN"/>
    <property type="match status" value="1"/>
</dbReference>